<evidence type="ECO:0000259" key="1">
    <source>
        <dbReference type="Pfam" id="PF01370"/>
    </source>
</evidence>
<dbReference type="RefSeq" id="WP_015047864.1">
    <property type="nucleotide sequence ID" value="NC_018868.3"/>
</dbReference>
<dbReference type="AlphaFoldDB" id="K4KNB7"/>
<dbReference type="InterPro" id="IPR036291">
    <property type="entry name" value="NAD(P)-bd_dom_sf"/>
</dbReference>
<dbReference type="GO" id="GO:0004029">
    <property type="term" value="F:aldehyde dehydrogenase (NAD+) activity"/>
    <property type="evidence" value="ECO:0007669"/>
    <property type="project" value="TreeGrafter"/>
</dbReference>
<sequence>MTKTLLIGYGDIARRLRPILAGEVVAMRRHPVPEDDAVAVDANDRAALRSLLAQDFDQILVTLTPSERSDTGYRLGYVAPMQQLVRVLADLHLSPRVVFVSSTSVYGQNQGEWVDESSPTEPGSYAGRRLLEAETVLLDSQLPVTIARLTGIYGPGREYLLNQVRQGITPGRSLLAWSNRIHAEDAARALRHLLALPAPDRVYLVSDSKPVLLAEVVNGLALAVGKAPIEQSMHAPFTGKRVRNDRLLASGFRLHYPNWRAGYKTLVPGL</sequence>
<protein>
    <recommendedName>
        <fullName evidence="1">NAD-dependent epimerase/dehydratase domain-containing protein</fullName>
    </recommendedName>
</protein>
<organism evidence="2 3">
    <name type="scientific">Simiduia agarivorans (strain DSM 21679 / JCM 13881 / BCRC 17597 / SA1)</name>
    <dbReference type="NCBI Taxonomy" id="1117647"/>
    <lineage>
        <taxon>Bacteria</taxon>
        <taxon>Pseudomonadati</taxon>
        <taxon>Pseudomonadota</taxon>
        <taxon>Gammaproteobacteria</taxon>
        <taxon>Cellvibrionales</taxon>
        <taxon>Cellvibrionaceae</taxon>
        <taxon>Simiduia</taxon>
    </lineage>
</organism>
<feature type="domain" description="NAD-dependent epimerase/dehydratase" evidence="1">
    <location>
        <begin position="36"/>
        <end position="197"/>
    </location>
</feature>
<dbReference type="PANTHER" id="PTHR48079:SF6">
    <property type="entry name" value="NAD(P)-BINDING DOMAIN-CONTAINING PROTEIN-RELATED"/>
    <property type="match status" value="1"/>
</dbReference>
<dbReference type="Pfam" id="PF01370">
    <property type="entry name" value="Epimerase"/>
    <property type="match status" value="1"/>
</dbReference>
<dbReference type="EMBL" id="CP003746">
    <property type="protein sequence ID" value="AFU99700.1"/>
    <property type="molecule type" value="Genomic_DNA"/>
</dbReference>
<evidence type="ECO:0000313" key="2">
    <source>
        <dbReference type="EMBL" id="AFU99700.1"/>
    </source>
</evidence>
<dbReference type="SUPFAM" id="SSF51735">
    <property type="entry name" value="NAD(P)-binding Rossmann-fold domains"/>
    <property type="match status" value="1"/>
</dbReference>
<keyword evidence="3" id="KW-1185">Reference proteome</keyword>
<dbReference type="PANTHER" id="PTHR48079">
    <property type="entry name" value="PROTEIN YEEZ"/>
    <property type="match status" value="1"/>
</dbReference>
<accession>K4KNB7</accession>
<dbReference type="eggNOG" id="COG0451">
    <property type="taxonomic scope" value="Bacteria"/>
</dbReference>
<proteinExistence type="predicted"/>
<dbReference type="HOGENOM" id="CLU_007383_11_2_6"/>
<name>K4KNB7_SIMAS</name>
<dbReference type="STRING" id="1117647.M5M_12740"/>
<gene>
    <name evidence="2" type="ordered locus">M5M_12740</name>
</gene>
<dbReference type="Proteomes" id="UP000000466">
    <property type="component" value="Chromosome"/>
</dbReference>
<dbReference type="InterPro" id="IPR051783">
    <property type="entry name" value="NAD(P)-dependent_oxidoreduct"/>
</dbReference>
<reference evidence="2 3" key="1">
    <citation type="journal article" date="2013" name="Genome Announc.">
        <title>Complete genome sequence of Simiduia agarivorans SA1(T), a marine bacterium able to degrade a variety of polysaccharides.</title>
        <authorList>
            <person name="Lin S.Y."/>
            <person name="Shieh W.Y."/>
            <person name="Chen J.S."/>
            <person name="Tang S.L."/>
        </authorList>
    </citation>
    <scope>NUCLEOTIDE SEQUENCE [LARGE SCALE GENOMIC DNA]</scope>
    <source>
        <strain evidence="3">DSM 21679 / JCM 13881 / BCRC 17597 / SA1</strain>
    </source>
</reference>
<evidence type="ECO:0000313" key="3">
    <source>
        <dbReference type="Proteomes" id="UP000000466"/>
    </source>
</evidence>
<dbReference type="Gene3D" id="3.40.50.720">
    <property type="entry name" value="NAD(P)-binding Rossmann-like Domain"/>
    <property type="match status" value="1"/>
</dbReference>
<dbReference type="KEGG" id="saga:M5M_12740"/>
<dbReference type="OrthoDB" id="9808276at2"/>
<dbReference type="GO" id="GO:0005737">
    <property type="term" value="C:cytoplasm"/>
    <property type="evidence" value="ECO:0007669"/>
    <property type="project" value="TreeGrafter"/>
</dbReference>
<dbReference type="InterPro" id="IPR001509">
    <property type="entry name" value="Epimerase_deHydtase"/>
</dbReference>